<evidence type="ECO:0000256" key="19">
    <source>
        <dbReference type="ARBA" id="ARBA00049035"/>
    </source>
</evidence>
<evidence type="ECO:0000256" key="2">
    <source>
        <dbReference type="ARBA" id="ARBA00004799"/>
    </source>
</evidence>
<evidence type="ECO:0000259" key="22">
    <source>
        <dbReference type="Pfam" id="PF02875"/>
    </source>
</evidence>
<dbReference type="Proteomes" id="UP001254759">
    <property type="component" value="Unassembled WGS sequence"/>
</dbReference>
<feature type="domain" description="Mur ligase C-terminal" evidence="22">
    <location>
        <begin position="347"/>
        <end position="471"/>
    </location>
</feature>
<keyword evidence="11" id="KW-0067">ATP-binding</keyword>
<evidence type="ECO:0000256" key="21">
    <source>
        <dbReference type="SAM" id="MobiDB-lite"/>
    </source>
</evidence>
<proteinExistence type="inferred from homology"/>
<dbReference type="PANTHER" id="PTHR11136:SF0">
    <property type="entry name" value="DIHYDROFOLATE SYNTHETASE-RELATED"/>
    <property type="match status" value="1"/>
</dbReference>
<dbReference type="InterPro" id="IPR036615">
    <property type="entry name" value="Mur_ligase_C_dom_sf"/>
</dbReference>
<comment type="catalytic activity">
    <reaction evidence="18">
        <text>10-formyltetrahydrofolyl-(gamma-L-Glu)(n) + L-glutamate + ATP = 10-formyltetrahydrofolyl-(gamma-L-Glu)(n+1) + ADP + phosphate + H(+)</text>
        <dbReference type="Rhea" id="RHEA:51904"/>
        <dbReference type="Rhea" id="RHEA-COMP:13088"/>
        <dbReference type="Rhea" id="RHEA-COMP:14300"/>
        <dbReference type="ChEBI" id="CHEBI:15378"/>
        <dbReference type="ChEBI" id="CHEBI:29985"/>
        <dbReference type="ChEBI" id="CHEBI:30616"/>
        <dbReference type="ChEBI" id="CHEBI:43474"/>
        <dbReference type="ChEBI" id="CHEBI:134413"/>
        <dbReference type="ChEBI" id="CHEBI:456216"/>
        <dbReference type="EC" id="6.3.2.17"/>
    </reaction>
</comment>
<evidence type="ECO:0000256" key="1">
    <source>
        <dbReference type="ARBA" id="ARBA00002714"/>
    </source>
</evidence>
<evidence type="ECO:0000256" key="3">
    <source>
        <dbReference type="ARBA" id="ARBA00005150"/>
    </source>
</evidence>
<dbReference type="SUPFAM" id="SSF53623">
    <property type="entry name" value="MurD-like peptide ligases, catalytic domain"/>
    <property type="match status" value="2"/>
</dbReference>
<dbReference type="InterPro" id="IPR001645">
    <property type="entry name" value="Folylpolyglutamate_synth"/>
</dbReference>
<gene>
    <name evidence="24" type="ORF">J2W94_002847</name>
</gene>
<dbReference type="GO" id="GO:0008841">
    <property type="term" value="F:dihydrofolate synthase activity"/>
    <property type="evidence" value="ECO:0007669"/>
    <property type="project" value="UniProtKB-EC"/>
</dbReference>
<dbReference type="EC" id="6.3.2.12" evidence="5"/>
<evidence type="ECO:0000313" key="24">
    <source>
        <dbReference type="EMBL" id="MDR6842553.1"/>
    </source>
</evidence>
<dbReference type="InterPro" id="IPR036565">
    <property type="entry name" value="Mur-like_cat_sf"/>
</dbReference>
<dbReference type="EMBL" id="JAVDTT010000003">
    <property type="protein sequence ID" value="MDR6842553.1"/>
    <property type="molecule type" value="Genomic_DNA"/>
</dbReference>
<comment type="pathway">
    <text evidence="3">Cofactor biosynthesis; tetrahydrofolylpolyglutamate biosynthesis.</text>
</comment>
<evidence type="ECO:0000256" key="14">
    <source>
        <dbReference type="ARBA" id="ARBA00030048"/>
    </source>
</evidence>
<protein>
    <recommendedName>
        <fullName evidence="7">Dihydrofolate synthase/folylpolyglutamate synthase</fullName>
        <ecNumber evidence="5">6.3.2.12</ecNumber>
        <ecNumber evidence="6">6.3.2.17</ecNumber>
    </recommendedName>
    <alternativeName>
        <fullName evidence="16">Folylpoly-gamma-glutamate synthetase-dihydrofolate synthetase</fullName>
    </alternativeName>
    <alternativeName>
        <fullName evidence="14">Folylpolyglutamate synthetase</fullName>
    </alternativeName>
    <alternativeName>
        <fullName evidence="15">Tetrahydrofolylpolyglutamate synthase</fullName>
    </alternativeName>
</protein>
<comment type="catalytic activity">
    <reaction evidence="20">
        <text>7,8-dihydropteroate + L-glutamate + ATP = 7,8-dihydrofolate + ADP + phosphate + H(+)</text>
        <dbReference type="Rhea" id="RHEA:23584"/>
        <dbReference type="ChEBI" id="CHEBI:15378"/>
        <dbReference type="ChEBI" id="CHEBI:17839"/>
        <dbReference type="ChEBI" id="CHEBI:29985"/>
        <dbReference type="ChEBI" id="CHEBI:30616"/>
        <dbReference type="ChEBI" id="CHEBI:43474"/>
        <dbReference type="ChEBI" id="CHEBI:57451"/>
        <dbReference type="ChEBI" id="CHEBI:456216"/>
        <dbReference type="EC" id="6.3.2.12"/>
    </reaction>
</comment>
<feature type="region of interest" description="Disordered" evidence="21">
    <location>
        <begin position="114"/>
        <end position="142"/>
    </location>
</feature>
<evidence type="ECO:0000256" key="12">
    <source>
        <dbReference type="ARBA" id="ARBA00022842"/>
    </source>
</evidence>
<dbReference type="RefSeq" id="WP_310094713.1">
    <property type="nucleotide sequence ID" value="NZ_JAVDTT010000003.1"/>
</dbReference>
<keyword evidence="25" id="KW-1185">Reference proteome</keyword>
<dbReference type="NCBIfam" id="TIGR01499">
    <property type="entry name" value="folC"/>
    <property type="match status" value="1"/>
</dbReference>
<dbReference type="Gene3D" id="3.90.190.20">
    <property type="entry name" value="Mur ligase, C-terminal domain"/>
    <property type="match status" value="1"/>
</dbReference>
<evidence type="ECO:0000313" key="25">
    <source>
        <dbReference type="Proteomes" id="UP001254759"/>
    </source>
</evidence>
<keyword evidence="9" id="KW-0479">Metal-binding</keyword>
<evidence type="ECO:0000256" key="8">
    <source>
        <dbReference type="ARBA" id="ARBA00022598"/>
    </source>
</evidence>
<evidence type="ECO:0000256" key="7">
    <source>
        <dbReference type="ARBA" id="ARBA00019357"/>
    </source>
</evidence>
<dbReference type="GO" id="GO:0004326">
    <property type="term" value="F:tetrahydrofolylpolyglutamate synthase activity"/>
    <property type="evidence" value="ECO:0007669"/>
    <property type="project" value="UniProtKB-EC"/>
</dbReference>
<evidence type="ECO:0000256" key="4">
    <source>
        <dbReference type="ARBA" id="ARBA00008276"/>
    </source>
</evidence>
<evidence type="ECO:0000256" key="18">
    <source>
        <dbReference type="ARBA" id="ARBA00047808"/>
    </source>
</evidence>
<evidence type="ECO:0000256" key="5">
    <source>
        <dbReference type="ARBA" id="ARBA00013023"/>
    </source>
</evidence>
<comment type="similarity">
    <text evidence="4">Belongs to the folylpolyglutamate synthase family.</text>
</comment>
<accession>A0ABU1RUV0</accession>
<evidence type="ECO:0000256" key="6">
    <source>
        <dbReference type="ARBA" id="ARBA00013025"/>
    </source>
</evidence>
<comment type="caution">
    <text evidence="24">The sequence shown here is derived from an EMBL/GenBank/DDBJ whole genome shotgun (WGS) entry which is preliminary data.</text>
</comment>
<evidence type="ECO:0000256" key="11">
    <source>
        <dbReference type="ARBA" id="ARBA00022840"/>
    </source>
</evidence>
<comment type="function">
    <text evidence="1">Functions in two distinct reactions of the de novo folate biosynthetic pathway. Catalyzes the addition of a glutamate residue to dihydropteroate (7,8-dihydropteroate or H2Pte) to form dihydrofolate (7,8-dihydrofolate monoglutamate or H2Pte-Glu). Also catalyzes successive additions of L-glutamate to tetrahydrofolate or 10-formyltetrahydrofolate or 5,10-methylenetetrahydrofolate, leading to folylpolyglutamate derivatives.</text>
</comment>
<dbReference type="SUPFAM" id="SSF53244">
    <property type="entry name" value="MurD-like peptide ligases, peptide-binding domain"/>
    <property type="match status" value="1"/>
</dbReference>
<evidence type="ECO:0000259" key="23">
    <source>
        <dbReference type="Pfam" id="PF08245"/>
    </source>
</evidence>
<evidence type="ECO:0000256" key="17">
    <source>
        <dbReference type="ARBA" id="ARBA00047493"/>
    </source>
</evidence>
<reference evidence="24 25" key="1">
    <citation type="submission" date="2023-07" db="EMBL/GenBank/DDBJ databases">
        <title>Sorghum-associated microbial communities from plants grown in Nebraska, USA.</title>
        <authorList>
            <person name="Schachtman D."/>
        </authorList>
    </citation>
    <scope>NUCLEOTIDE SEQUENCE [LARGE SCALE GENOMIC DNA]</scope>
    <source>
        <strain evidence="24 25">BE107</strain>
    </source>
</reference>
<comment type="catalytic activity">
    <reaction evidence="19">
        <text>(6R)-5,10-methylenetetrahydrofolyl-(gamma-L-Glu)(n) + L-glutamate + ATP = (6R)-5,10-methylenetetrahydrofolyl-(gamma-L-Glu)(n+1) + ADP + phosphate + H(+)</text>
        <dbReference type="Rhea" id="RHEA:51912"/>
        <dbReference type="Rhea" id="RHEA-COMP:13257"/>
        <dbReference type="Rhea" id="RHEA-COMP:13258"/>
        <dbReference type="ChEBI" id="CHEBI:15378"/>
        <dbReference type="ChEBI" id="CHEBI:29985"/>
        <dbReference type="ChEBI" id="CHEBI:30616"/>
        <dbReference type="ChEBI" id="CHEBI:43474"/>
        <dbReference type="ChEBI" id="CHEBI:136572"/>
        <dbReference type="ChEBI" id="CHEBI:456216"/>
        <dbReference type="EC" id="6.3.2.17"/>
    </reaction>
</comment>
<comment type="catalytic activity">
    <reaction evidence="17">
        <text>(6S)-5,6,7,8-tetrahydrofolyl-(gamma-L-Glu)(n) + L-glutamate + ATP = (6S)-5,6,7,8-tetrahydrofolyl-(gamma-L-Glu)(n+1) + ADP + phosphate + H(+)</text>
        <dbReference type="Rhea" id="RHEA:10580"/>
        <dbReference type="Rhea" id="RHEA-COMP:14738"/>
        <dbReference type="Rhea" id="RHEA-COMP:14740"/>
        <dbReference type="ChEBI" id="CHEBI:15378"/>
        <dbReference type="ChEBI" id="CHEBI:29985"/>
        <dbReference type="ChEBI" id="CHEBI:30616"/>
        <dbReference type="ChEBI" id="CHEBI:43474"/>
        <dbReference type="ChEBI" id="CHEBI:141005"/>
        <dbReference type="ChEBI" id="CHEBI:456216"/>
        <dbReference type="EC" id="6.3.2.17"/>
    </reaction>
</comment>
<keyword evidence="13" id="KW-0289">Folate biosynthesis</keyword>
<sequence length="485" mass="51495">MARSLEDWLGYIEQQHPKSIELGLDRTRAVAQRLAIGKPARHVVTVGGTNGKGSTVAFIEAIARAAGLKVGTYTSPHLLRYNERVRIEGREASDEELTAAFEAVEAARFSLLPPGEGAQRADEGERIPFPGNDAANGKSTPSSVAARHLLPGGEGKAIPLTYFEFGTLAALWLFQQSSLDLAVLEVGLGGRLDAVNIVDPDVAVITTVDIDHVDWLGNDRESIGYEKAGIARPWKPLVLGEIDSPSSVLRHAYAIGANAVRLGSDFFHEPVLRQAQSLPRTRFGDERSSTAWRWRDAGFEIELPNPSLSAPVQRVNAATAIAALRALDIELPDAAFVKGVASAMLPGRLQRFDLHGTAIIVDVGHNPQAARELAAWLRAEPVQGRTLAVFSALADKDVAGVVAALEREVSAWFLAGLESVGARGQSVDAVAAKLTGTAAAAGARHANVEAALRAAQSDASAEDRILVFGSFHTVAEALAILHSGQ</sequence>
<dbReference type="EC" id="6.3.2.17" evidence="6"/>
<keyword evidence="8 24" id="KW-0436">Ligase</keyword>
<keyword evidence="12" id="KW-0460">Magnesium</keyword>
<comment type="pathway">
    <text evidence="2">Cofactor biosynthesis; tetrahydrofolate biosynthesis; 7,8-dihydrofolate from 2-amino-4-hydroxy-6-hydroxymethyl-7,8-dihydropteridine diphosphate and 4-aminobenzoate: step 2/2.</text>
</comment>
<dbReference type="PANTHER" id="PTHR11136">
    <property type="entry name" value="FOLYLPOLYGLUTAMATE SYNTHASE-RELATED"/>
    <property type="match status" value="1"/>
</dbReference>
<dbReference type="InterPro" id="IPR004101">
    <property type="entry name" value="Mur_ligase_C"/>
</dbReference>
<dbReference type="Pfam" id="PF02875">
    <property type="entry name" value="Mur_ligase_C"/>
    <property type="match status" value="1"/>
</dbReference>
<evidence type="ECO:0000256" key="16">
    <source>
        <dbReference type="ARBA" id="ARBA00032510"/>
    </source>
</evidence>
<evidence type="ECO:0000256" key="10">
    <source>
        <dbReference type="ARBA" id="ARBA00022741"/>
    </source>
</evidence>
<dbReference type="InterPro" id="IPR013221">
    <property type="entry name" value="Mur_ligase_cen"/>
</dbReference>
<evidence type="ECO:0000256" key="9">
    <source>
        <dbReference type="ARBA" id="ARBA00022723"/>
    </source>
</evidence>
<organism evidence="24 25">
    <name type="scientific">Pseudoxanthomonas sacheonensis</name>
    <dbReference type="NCBI Taxonomy" id="443615"/>
    <lineage>
        <taxon>Bacteria</taxon>
        <taxon>Pseudomonadati</taxon>
        <taxon>Pseudomonadota</taxon>
        <taxon>Gammaproteobacteria</taxon>
        <taxon>Lysobacterales</taxon>
        <taxon>Lysobacteraceae</taxon>
        <taxon>Pseudoxanthomonas</taxon>
    </lineage>
</organism>
<feature type="domain" description="Mur ligase central" evidence="23">
    <location>
        <begin position="167"/>
        <end position="287"/>
    </location>
</feature>
<evidence type="ECO:0000256" key="13">
    <source>
        <dbReference type="ARBA" id="ARBA00022909"/>
    </source>
</evidence>
<evidence type="ECO:0000256" key="20">
    <source>
        <dbReference type="ARBA" id="ARBA00049161"/>
    </source>
</evidence>
<name>A0ABU1RUV0_9GAMM</name>
<dbReference type="Pfam" id="PF08245">
    <property type="entry name" value="Mur_ligase_M"/>
    <property type="match status" value="1"/>
</dbReference>
<dbReference type="Gene3D" id="3.40.1190.10">
    <property type="entry name" value="Mur-like, catalytic domain"/>
    <property type="match status" value="1"/>
</dbReference>
<evidence type="ECO:0000256" key="15">
    <source>
        <dbReference type="ARBA" id="ARBA00030592"/>
    </source>
</evidence>
<keyword evidence="10" id="KW-0547">Nucleotide-binding</keyword>